<dbReference type="GO" id="GO:0016491">
    <property type="term" value="F:oxidoreductase activity"/>
    <property type="evidence" value="ECO:0007669"/>
    <property type="project" value="UniProtKB-KW"/>
</dbReference>
<dbReference type="Proteomes" id="UP001153365">
    <property type="component" value="Unassembled WGS sequence"/>
</dbReference>
<dbReference type="PANTHER" id="PTHR47534">
    <property type="entry name" value="YALI0E05731P"/>
    <property type="match status" value="1"/>
</dbReference>
<name>A0AAV0B9D4_PHAPC</name>
<gene>
    <name evidence="2" type="ORF">PPACK8108_LOCUS17239</name>
</gene>
<evidence type="ECO:0000313" key="2">
    <source>
        <dbReference type="EMBL" id="CAH7683599.1"/>
    </source>
</evidence>
<evidence type="ECO:0000313" key="3">
    <source>
        <dbReference type="Proteomes" id="UP001153365"/>
    </source>
</evidence>
<dbReference type="PANTHER" id="PTHR47534:SF3">
    <property type="entry name" value="ALCOHOL DEHYDROGENASE-LIKE C-TERMINAL DOMAIN-CONTAINING PROTEIN"/>
    <property type="match status" value="1"/>
</dbReference>
<evidence type="ECO:0008006" key="4">
    <source>
        <dbReference type="Google" id="ProtNLM"/>
    </source>
</evidence>
<dbReference type="AlphaFoldDB" id="A0AAV0B9D4"/>
<sequence length="317" mass="34800">MSIQATRHNASLDLSGKTAVIAGGTQGIGEGVAIRFAQLGASRIFIVGRSEQSGNTVLQRLRDASAARSSSGAKQQFEFLRADLSSIKAITEAANEIKQKVGSKGVDYLVMTQGGTPNGLYDENSDGLDKSFVVQCLSRFGLSYFLAESKTLNSGSSVVSVLSPGSDFSELDIDDISLKKLHSTNPWRASFLISQGKRDSMITDALTLEFNRRYPNINFYHLFPGFVTTSILFNRGFPFPLPQLSSLLAPILNKTIANSPSSYSDVPIFFAANPESKKFDGYFFNERLKKIEPSNKAKDPEMQQTIFQKFKGLLEYK</sequence>
<protein>
    <recommendedName>
        <fullName evidence="4">NAD(P)-binding protein</fullName>
    </recommendedName>
</protein>
<reference evidence="2" key="1">
    <citation type="submission" date="2022-06" db="EMBL/GenBank/DDBJ databases">
        <authorList>
            <consortium name="SYNGENTA / RWTH Aachen University"/>
        </authorList>
    </citation>
    <scope>NUCLEOTIDE SEQUENCE</scope>
</reference>
<dbReference type="Pfam" id="PF00106">
    <property type="entry name" value="adh_short"/>
    <property type="match status" value="1"/>
</dbReference>
<keyword evidence="3" id="KW-1185">Reference proteome</keyword>
<comment type="caution">
    <text evidence="2">The sequence shown here is derived from an EMBL/GenBank/DDBJ whole genome shotgun (WGS) entry which is preliminary data.</text>
</comment>
<dbReference type="InterPro" id="IPR036291">
    <property type="entry name" value="NAD(P)-bd_dom_sf"/>
</dbReference>
<dbReference type="InterPro" id="IPR052228">
    <property type="entry name" value="Sec_Metab_Biosynth_Oxidored"/>
</dbReference>
<accession>A0AAV0B9D4</accession>
<dbReference type="Gene3D" id="3.40.50.720">
    <property type="entry name" value="NAD(P)-binding Rossmann-like Domain"/>
    <property type="match status" value="1"/>
</dbReference>
<dbReference type="SUPFAM" id="SSF51735">
    <property type="entry name" value="NAD(P)-binding Rossmann-fold domains"/>
    <property type="match status" value="1"/>
</dbReference>
<dbReference type="EMBL" id="CALTRL010004807">
    <property type="protein sequence ID" value="CAH7683599.1"/>
    <property type="molecule type" value="Genomic_DNA"/>
</dbReference>
<organism evidence="2 3">
    <name type="scientific">Phakopsora pachyrhizi</name>
    <name type="common">Asian soybean rust disease fungus</name>
    <dbReference type="NCBI Taxonomy" id="170000"/>
    <lineage>
        <taxon>Eukaryota</taxon>
        <taxon>Fungi</taxon>
        <taxon>Dikarya</taxon>
        <taxon>Basidiomycota</taxon>
        <taxon>Pucciniomycotina</taxon>
        <taxon>Pucciniomycetes</taxon>
        <taxon>Pucciniales</taxon>
        <taxon>Phakopsoraceae</taxon>
        <taxon>Phakopsora</taxon>
    </lineage>
</organism>
<dbReference type="InterPro" id="IPR002347">
    <property type="entry name" value="SDR_fam"/>
</dbReference>
<keyword evidence="1" id="KW-0560">Oxidoreductase</keyword>
<proteinExistence type="predicted"/>
<evidence type="ECO:0000256" key="1">
    <source>
        <dbReference type="ARBA" id="ARBA00023002"/>
    </source>
</evidence>